<evidence type="ECO:0000313" key="1">
    <source>
        <dbReference type="EMBL" id="EPD31903.1"/>
    </source>
</evidence>
<protein>
    <submittedName>
        <fullName evidence="1">Uncharacterized protein</fullName>
    </submittedName>
</protein>
<evidence type="ECO:0000313" key="2">
    <source>
        <dbReference type="Proteomes" id="UP000014417"/>
    </source>
</evidence>
<name>S2VWN0_9ACTN</name>
<dbReference type="RefSeq" id="WP_016456285.1">
    <property type="nucleotide sequence ID" value="NZ_KE150269.1"/>
</dbReference>
<dbReference type="STRING" id="883161.HMPREF9306_01459"/>
<reference evidence="1 2" key="1">
    <citation type="submission" date="2013-04" db="EMBL/GenBank/DDBJ databases">
        <title>The Genome Sequence of Propionimicrobium lymphophilum ACS-093-V-SCH5.</title>
        <authorList>
            <consortium name="The Broad Institute Genomics Platform"/>
            <person name="Earl A."/>
            <person name="Ward D."/>
            <person name="Feldgarden M."/>
            <person name="Gevers D."/>
            <person name="Saerens B."/>
            <person name="Vaneechoutte M."/>
            <person name="Walker B."/>
            <person name="Young S."/>
            <person name="Zeng Q."/>
            <person name="Gargeya S."/>
            <person name="Fitzgerald M."/>
            <person name="Haas B."/>
            <person name="Abouelleil A."/>
            <person name="Allen A.W."/>
            <person name="Alvarado L."/>
            <person name="Arachchi H.M."/>
            <person name="Berlin A.M."/>
            <person name="Chapman S.B."/>
            <person name="Gainer-Dewar J."/>
            <person name="Goldberg J."/>
            <person name="Griggs A."/>
            <person name="Gujja S."/>
            <person name="Hansen M."/>
            <person name="Howarth C."/>
            <person name="Imamovic A."/>
            <person name="Ireland A."/>
            <person name="Larimer J."/>
            <person name="McCowan C."/>
            <person name="Murphy C."/>
            <person name="Pearson M."/>
            <person name="Poon T.W."/>
            <person name="Priest M."/>
            <person name="Roberts A."/>
            <person name="Saif S."/>
            <person name="Shea T."/>
            <person name="Sisk P."/>
            <person name="Sykes S."/>
            <person name="Wortman J."/>
            <person name="Nusbaum C."/>
            <person name="Birren B."/>
        </authorList>
    </citation>
    <scope>NUCLEOTIDE SEQUENCE [LARGE SCALE GENOMIC DNA]</scope>
    <source>
        <strain evidence="1 2">ACS-093-V-SCH5</strain>
    </source>
</reference>
<dbReference type="HOGENOM" id="CLU_2975695_0_0_11"/>
<keyword evidence="2" id="KW-1185">Reference proteome</keyword>
<sequence length="58" mass="6451">MKITVLGTDDIELLRQILAEAAVSWGDVEVLRLAQVFQRASACAVMPEFDDKNEEGEE</sequence>
<proteinExistence type="predicted"/>
<dbReference type="AlphaFoldDB" id="S2VWN0"/>
<accession>S2VWN0</accession>
<gene>
    <name evidence="1" type="ORF">HMPREF9306_01459</name>
</gene>
<organism evidence="1 2">
    <name type="scientific">Propionimicrobium lymphophilum ACS-093-V-SCH5</name>
    <dbReference type="NCBI Taxonomy" id="883161"/>
    <lineage>
        <taxon>Bacteria</taxon>
        <taxon>Bacillati</taxon>
        <taxon>Actinomycetota</taxon>
        <taxon>Actinomycetes</taxon>
        <taxon>Propionibacteriales</taxon>
        <taxon>Propionibacteriaceae</taxon>
        <taxon>Propionimicrobium</taxon>
    </lineage>
</organism>
<dbReference type="Proteomes" id="UP000014417">
    <property type="component" value="Unassembled WGS sequence"/>
</dbReference>
<dbReference type="EMBL" id="AGZR01000009">
    <property type="protein sequence ID" value="EPD31903.1"/>
    <property type="molecule type" value="Genomic_DNA"/>
</dbReference>
<comment type="caution">
    <text evidence="1">The sequence shown here is derived from an EMBL/GenBank/DDBJ whole genome shotgun (WGS) entry which is preliminary data.</text>
</comment>